<gene>
    <name evidence="2" type="ORF">O181_111285</name>
</gene>
<feature type="region of interest" description="Disordered" evidence="1">
    <location>
        <begin position="37"/>
        <end position="64"/>
    </location>
</feature>
<keyword evidence="3" id="KW-1185">Reference proteome</keyword>
<comment type="caution">
    <text evidence="2">The sequence shown here is derived from an EMBL/GenBank/DDBJ whole genome shotgun (WGS) entry which is preliminary data.</text>
</comment>
<dbReference type="AlphaFoldDB" id="A0A9Q3K241"/>
<protein>
    <submittedName>
        <fullName evidence="2">Uncharacterized protein</fullName>
    </submittedName>
</protein>
<feature type="region of interest" description="Disordered" evidence="1">
    <location>
        <begin position="90"/>
        <end position="109"/>
    </location>
</feature>
<dbReference type="Proteomes" id="UP000765509">
    <property type="component" value="Unassembled WGS sequence"/>
</dbReference>
<reference evidence="2" key="1">
    <citation type="submission" date="2021-03" db="EMBL/GenBank/DDBJ databases">
        <title>Draft genome sequence of rust myrtle Austropuccinia psidii MF-1, a brazilian biotype.</title>
        <authorList>
            <person name="Quecine M.C."/>
            <person name="Pachon D.M.R."/>
            <person name="Bonatelli M.L."/>
            <person name="Correr F.H."/>
            <person name="Franceschini L.M."/>
            <person name="Leite T.F."/>
            <person name="Margarido G.R.A."/>
            <person name="Almeida C.A."/>
            <person name="Ferrarezi J.A."/>
            <person name="Labate C.A."/>
        </authorList>
    </citation>
    <scope>NUCLEOTIDE SEQUENCE</scope>
    <source>
        <strain evidence="2">MF-1</strain>
    </source>
</reference>
<sequence length="109" mass="12715">MRSRCIEPCSTEEYIDALADIVTRTKIGRKWIELDNESPNKPFIKKGKPKEPFKPNTSNNNEQRNFHQCGHIEHLANNCIKKAKINEIVETEDHNEKEEETDSKKTLHN</sequence>
<proteinExistence type="predicted"/>
<dbReference type="EMBL" id="AVOT02088415">
    <property type="protein sequence ID" value="MBW0571570.1"/>
    <property type="molecule type" value="Genomic_DNA"/>
</dbReference>
<evidence type="ECO:0000256" key="1">
    <source>
        <dbReference type="SAM" id="MobiDB-lite"/>
    </source>
</evidence>
<evidence type="ECO:0000313" key="3">
    <source>
        <dbReference type="Proteomes" id="UP000765509"/>
    </source>
</evidence>
<evidence type="ECO:0000313" key="2">
    <source>
        <dbReference type="EMBL" id="MBW0571570.1"/>
    </source>
</evidence>
<organism evidence="2 3">
    <name type="scientific">Austropuccinia psidii MF-1</name>
    <dbReference type="NCBI Taxonomy" id="1389203"/>
    <lineage>
        <taxon>Eukaryota</taxon>
        <taxon>Fungi</taxon>
        <taxon>Dikarya</taxon>
        <taxon>Basidiomycota</taxon>
        <taxon>Pucciniomycotina</taxon>
        <taxon>Pucciniomycetes</taxon>
        <taxon>Pucciniales</taxon>
        <taxon>Sphaerophragmiaceae</taxon>
        <taxon>Austropuccinia</taxon>
    </lineage>
</organism>
<name>A0A9Q3K241_9BASI</name>
<accession>A0A9Q3K241</accession>